<gene>
    <name evidence="2" type="ORF">C5750_19165</name>
</gene>
<sequence length="137" mass="14825">MNRHRVLITSSFVVLSLSGCVTAGNDARDAYTKTSLSGQEIFIYHDTEVNPDCSNAGMPVVKAVAGPSHGSVRIIQSKVYPNFSRDNMRYKCNAKAVEGIKVLYTSDKGFKGRDKVTISGHTSTGNAHSTTVDIKVE</sequence>
<dbReference type="OrthoDB" id="8140719at2"/>
<evidence type="ECO:0000313" key="2">
    <source>
        <dbReference type="EMBL" id="PRD50971.1"/>
    </source>
</evidence>
<proteinExistence type="predicted"/>
<keyword evidence="3" id="KW-1185">Reference proteome</keyword>
<evidence type="ECO:0000256" key="1">
    <source>
        <dbReference type="SAM" id="SignalP"/>
    </source>
</evidence>
<dbReference type="RefSeq" id="WP_105735709.1">
    <property type="nucleotide sequence ID" value="NZ_PVBT01000006.1"/>
</dbReference>
<evidence type="ECO:0008006" key="4">
    <source>
        <dbReference type="Google" id="ProtNLM"/>
    </source>
</evidence>
<dbReference type="Proteomes" id="UP000238563">
    <property type="component" value="Unassembled WGS sequence"/>
</dbReference>
<feature type="signal peptide" evidence="1">
    <location>
        <begin position="1"/>
        <end position="23"/>
    </location>
</feature>
<comment type="caution">
    <text evidence="2">The sequence shown here is derived from an EMBL/GenBank/DDBJ whole genome shotgun (WGS) entry which is preliminary data.</text>
</comment>
<dbReference type="AlphaFoldDB" id="A0A2S9JDK5"/>
<evidence type="ECO:0000313" key="3">
    <source>
        <dbReference type="Proteomes" id="UP000238563"/>
    </source>
</evidence>
<dbReference type="PROSITE" id="PS51257">
    <property type="entry name" value="PROKAR_LIPOPROTEIN"/>
    <property type="match status" value="1"/>
</dbReference>
<dbReference type="EMBL" id="PVBT01000006">
    <property type="protein sequence ID" value="PRD50971.1"/>
    <property type="molecule type" value="Genomic_DNA"/>
</dbReference>
<name>A0A2S9JDK5_9HYPH</name>
<accession>A0A2S9JDK5</accession>
<organism evidence="2 3">
    <name type="scientific">Phyllobacterium myrsinacearum</name>
    <dbReference type="NCBI Taxonomy" id="28101"/>
    <lineage>
        <taxon>Bacteria</taxon>
        <taxon>Pseudomonadati</taxon>
        <taxon>Pseudomonadota</taxon>
        <taxon>Alphaproteobacteria</taxon>
        <taxon>Hyphomicrobiales</taxon>
        <taxon>Phyllobacteriaceae</taxon>
        <taxon>Phyllobacterium</taxon>
    </lineage>
</organism>
<protein>
    <recommendedName>
        <fullName evidence="4">Lipoprotein</fullName>
    </recommendedName>
</protein>
<reference evidence="2 3" key="1">
    <citation type="submission" date="2018-02" db="EMBL/GenBank/DDBJ databases">
        <title>The draft genome of Phyllobacterium myrsinacearum DSM5892.</title>
        <authorList>
            <person name="Li L."/>
            <person name="Liu L."/>
            <person name="Zhang X."/>
            <person name="Wang T."/>
        </authorList>
    </citation>
    <scope>NUCLEOTIDE SEQUENCE [LARGE SCALE GENOMIC DNA]</scope>
    <source>
        <strain evidence="2 3">DSM 5892</strain>
    </source>
</reference>
<feature type="chain" id="PRO_5015716944" description="Lipoprotein" evidence="1">
    <location>
        <begin position="24"/>
        <end position="137"/>
    </location>
</feature>
<keyword evidence="1" id="KW-0732">Signal</keyword>